<proteinExistence type="inferred from homology"/>
<dbReference type="Gene3D" id="2.40.50.140">
    <property type="entry name" value="Nucleic acid-binding proteins"/>
    <property type="match status" value="1"/>
</dbReference>
<dbReference type="Pfam" id="PF03193">
    <property type="entry name" value="RsgA_GTPase"/>
    <property type="match status" value="1"/>
</dbReference>
<keyword evidence="5" id="KW-0378">Hydrolase</keyword>
<protein>
    <submittedName>
        <fullName evidence="5">Small ribosomal subunit biogenesis GTPase RsgA</fullName>
        <ecNumber evidence="5">3.6.1.-</ecNumber>
    </submittedName>
</protein>
<dbReference type="Gene3D" id="1.10.40.50">
    <property type="entry name" value="Probable gtpase engc, domain 3"/>
    <property type="match status" value="1"/>
</dbReference>
<dbReference type="PROSITE" id="PS50936">
    <property type="entry name" value="ENGC_GTPASE"/>
    <property type="match status" value="1"/>
</dbReference>
<dbReference type="NCBIfam" id="TIGR00157">
    <property type="entry name" value="ribosome small subunit-dependent GTPase A"/>
    <property type="match status" value="1"/>
</dbReference>
<dbReference type="HAMAP" id="MF_01820">
    <property type="entry name" value="GTPase_RsgA"/>
    <property type="match status" value="1"/>
</dbReference>
<accession>A0A2H9T6U0</accession>
<dbReference type="PANTHER" id="PTHR32120">
    <property type="entry name" value="SMALL RIBOSOMAL SUBUNIT BIOGENESIS GTPASE RSGA"/>
    <property type="match status" value="1"/>
</dbReference>
<feature type="domain" description="CP-type G" evidence="4">
    <location>
        <begin position="137"/>
        <end position="297"/>
    </location>
</feature>
<keyword evidence="1" id="KW-0547">Nucleotide-binding</keyword>
<reference evidence="5" key="1">
    <citation type="journal article" date="2017" name="Appl. Environ. Microbiol.">
        <title>Molecular characterization of an Endozoicomonas-like organism causing infection in king scallop Pecten maximus L.</title>
        <authorList>
            <person name="Cano I."/>
            <person name="van Aerle R."/>
            <person name="Ross S."/>
            <person name="Verner-Jeffreys D.W."/>
            <person name="Paley R.K."/>
            <person name="Rimmer G."/>
            <person name="Ryder D."/>
            <person name="Hooper P."/>
            <person name="Stone D."/>
            <person name="Feist S.W."/>
        </authorList>
    </citation>
    <scope>NUCLEOTIDE SEQUENCE</scope>
</reference>
<gene>
    <name evidence="5" type="primary">rsgA</name>
    <name evidence="5" type="ORF">CI610_02109</name>
</gene>
<dbReference type="InterPro" id="IPR010914">
    <property type="entry name" value="RsgA_GTPase_dom"/>
</dbReference>
<evidence type="ECO:0000259" key="4">
    <source>
        <dbReference type="PROSITE" id="PS51721"/>
    </source>
</evidence>
<organism evidence="5">
    <name type="scientific">invertebrate metagenome</name>
    <dbReference type="NCBI Taxonomy" id="1711999"/>
    <lineage>
        <taxon>unclassified sequences</taxon>
        <taxon>metagenomes</taxon>
        <taxon>organismal metagenomes</taxon>
    </lineage>
</organism>
<dbReference type="GO" id="GO:0003924">
    <property type="term" value="F:GTPase activity"/>
    <property type="evidence" value="ECO:0007669"/>
    <property type="project" value="InterPro"/>
</dbReference>
<dbReference type="EC" id="3.6.1.-" evidence="5"/>
<dbReference type="InterPro" id="IPR030378">
    <property type="entry name" value="G_CP_dom"/>
</dbReference>
<sequence>MFLSCQVRYSSGIIQSRFLPNFMSKRKLTIQQGWRVKKIQEERIARANKRESHIAQMLEDDALGPEQPGLVIAHYGTQLDIEPIGQPDKVCRCYFRTNLPTLVTGDKVIWRASEKEQHSGIVVAHQLRQSLLSRPNKQGVLKPVAANIHYIVIVLAPVPTPFANLIDRYLVAAETIGIEPVILLNKTDLINAKNRAELDAMMTIYEKIGYKVLKASSYQEEGLALLKQLLNQHTSVFVGQSGVGKSSLINALLPEENLRIGELSEARGKGTHTTTAARLFRFPSGGCLIDSPGIREFGLWHMDRQEVIQGFRDIRPFIGHCRFRDCKHENEPGCAIHQAEQQGEISSQRITSYRQIIDSL</sequence>
<dbReference type="PANTHER" id="PTHR32120:SF11">
    <property type="entry name" value="SMALL RIBOSOMAL SUBUNIT BIOGENESIS GTPASE RSGA 1, MITOCHONDRIAL-RELATED"/>
    <property type="match status" value="1"/>
</dbReference>
<comment type="caution">
    <text evidence="5">The sequence shown here is derived from an EMBL/GenBank/DDBJ whole genome shotgun (WGS) entry which is preliminary data.</text>
</comment>
<dbReference type="NCBIfam" id="NF008931">
    <property type="entry name" value="PRK12288.1"/>
    <property type="match status" value="1"/>
</dbReference>
<keyword evidence="2" id="KW-0342">GTP-binding</keyword>
<dbReference type="SUPFAM" id="SSF52540">
    <property type="entry name" value="P-loop containing nucleoside triphosphate hydrolases"/>
    <property type="match status" value="1"/>
</dbReference>
<evidence type="ECO:0000256" key="2">
    <source>
        <dbReference type="ARBA" id="ARBA00023134"/>
    </source>
</evidence>
<dbReference type="GO" id="GO:0005525">
    <property type="term" value="F:GTP binding"/>
    <property type="evidence" value="ECO:0007669"/>
    <property type="project" value="UniProtKB-KW"/>
</dbReference>
<name>A0A2H9T6U0_9ZZZZ</name>
<dbReference type="InterPro" id="IPR012340">
    <property type="entry name" value="NA-bd_OB-fold"/>
</dbReference>
<evidence type="ECO:0000313" key="5">
    <source>
        <dbReference type="EMBL" id="PJE78945.1"/>
    </source>
</evidence>
<dbReference type="InterPro" id="IPR027417">
    <property type="entry name" value="P-loop_NTPase"/>
</dbReference>
<dbReference type="InterPro" id="IPR004881">
    <property type="entry name" value="Ribosome_biogen_GTPase_RsgA"/>
</dbReference>
<evidence type="ECO:0000259" key="3">
    <source>
        <dbReference type="PROSITE" id="PS50936"/>
    </source>
</evidence>
<dbReference type="PROSITE" id="PS51721">
    <property type="entry name" value="G_CP"/>
    <property type="match status" value="1"/>
</dbReference>
<dbReference type="Gene3D" id="3.40.50.300">
    <property type="entry name" value="P-loop containing nucleotide triphosphate hydrolases"/>
    <property type="match status" value="1"/>
</dbReference>
<evidence type="ECO:0000256" key="1">
    <source>
        <dbReference type="ARBA" id="ARBA00022741"/>
    </source>
</evidence>
<dbReference type="EMBL" id="NSIT01000113">
    <property type="protein sequence ID" value="PJE78945.1"/>
    <property type="molecule type" value="Genomic_DNA"/>
</dbReference>
<dbReference type="AlphaFoldDB" id="A0A2H9T6U0"/>
<feature type="domain" description="EngC GTPase" evidence="3">
    <location>
        <begin position="146"/>
        <end position="295"/>
    </location>
</feature>
<dbReference type="CDD" id="cd01854">
    <property type="entry name" value="YjeQ_EngC"/>
    <property type="match status" value="1"/>
</dbReference>